<dbReference type="Proteomes" id="UP000681722">
    <property type="component" value="Unassembled WGS sequence"/>
</dbReference>
<protein>
    <submittedName>
        <fullName evidence="2">Uncharacterized protein</fullName>
    </submittedName>
</protein>
<organism evidence="2 6">
    <name type="scientific">Didymodactylos carnosus</name>
    <dbReference type="NCBI Taxonomy" id="1234261"/>
    <lineage>
        <taxon>Eukaryota</taxon>
        <taxon>Metazoa</taxon>
        <taxon>Spiralia</taxon>
        <taxon>Gnathifera</taxon>
        <taxon>Rotifera</taxon>
        <taxon>Eurotatoria</taxon>
        <taxon>Bdelloidea</taxon>
        <taxon>Philodinida</taxon>
        <taxon>Philodinidae</taxon>
        <taxon>Didymodactylos</taxon>
    </lineage>
</organism>
<reference evidence="2" key="1">
    <citation type="submission" date="2021-02" db="EMBL/GenBank/DDBJ databases">
        <authorList>
            <person name="Nowell W R."/>
        </authorList>
    </citation>
    <scope>NUCLEOTIDE SEQUENCE</scope>
</reference>
<dbReference type="EMBL" id="CAJOBC010009790">
    <property type="protein sequence ID" value="CAF3996533.1"/>
    <property type="molecule type" value="Genomic_DNA"/>
</dbReference>
<sequence>MEVDTCLIWLDEIRIGFDIGLRSQLRRINKNLFVFFDEIKCLNYIEKLSNEKSFKKIHIAMLDGYCTTTIPVIHDKKEIYAIYIFCSDKTNYEKLLVDYPKIRAISTSTDHIIDILQDQIYPDNLLREHQSISKYDFIVDEKRQSSAIQDDQYFDANQDNSSRRKMGKRD</sequence>
<proteinExistence type="predicted"/>
<accession>A0A814YRP3</accession>
<evidence type="ECO:0000256" key="1">
    <source>
        <dbReference type="SAM" id="MobiDB-lite"/>
    </source>
</evidence>
<dbReference type="EMBL" id="CAJNOK010015962">
    <property type="protein sequence ID" value="CAF1235521.1"/>
    <property type="molecule type" value="Genomic_DNA"/>
</dbReference>
<dbReference type="AlphaFoldDB" id="A0A814YRP3"/>
<name>A0A814YRP3_9BILA</name>
<dbReference type="Proteomes" id="UP000677228">
    <property type="component" value="Unassembled WGS sequence"/>
</dbReference>
<feature type="compositionally biased region" description="Polar residues" evidence="1">
    <location>
        <begin position="149"/>
        <end position="160"/>
    </location>
</feature>
<dbReference type="EMBL" id="CAJNOQ010009786">
    <property type="protein sequence ID" value="CAF1233991.1"/>
    <property type="molecule type" value="Genomic_DNA"/>
</dbReference>
<feature type="region of interest" description="Disordered" evidence="1">
    <location>
        <begin position="149"/>
        <end position="170"/>
    </location>
</feature>
<keyword evidence="6" id="KW-1185">Reference proteome</keyword>
<dbReference type="EMBL" id="CAJOBA010037508">
    <property type="protein sequence ID" value="CAF4043353.1"/>
    <property type="molecule type" value="Genomic_DNA"/>
</dbReference>
<dbReference type="Proteomes" id="UP000682733">
    <property type="component" value="Unassembled WGS sequence"/>
</dbReference>
<evidence type="ECO:0000313" key="3">
    <source>
        <dbReference type="EMBL" id="CAF1235521.1"/>
    </source>
</evidence>
<evidence type="ECO:0000313" key="6">
    <source>
        <dbReference type="Proteomes" id="UP000663829"/>
    </source>
</evidence>
<evidence type="ECO:0000313" key="4">
    <source>
        <dbReference type="EMBL" id="CAF3996533.1"/>
    </source>
</evidence>
<dbReference type="Proteomes" id="UP000663829">
    <property type="component" value="Unassembled WGS sequence"/>
</dbReference>
<comment type="caution">
    <text evidence="2">The sequence shown here is derived from an EMBL/GenBank/DDBJ whole genome shotgun (WGS) entry which is preliminary data.</text>
</comment>
<gene>
    <name evidence="2" type="ORF">GPM918_LOCUS25318</name>
    <name evidence="3" type="ORF">OVA965_LOCUS25584</name>
    <name evidence="4" type="ORF">SRO942_LOCUS25323</name>
    <name evidence="5" type="ORF">TMI583_LOCUS26314</name>
</gene>
<evidence type="ECO:0000313" key="5">
    <source>
        <dbReference type="EMBL" id="CAF4043353.1"/>
    </source>
</evidence>
<evidence type="ECO:0000313" key="2">
    <source>
        <dbReference type="EMBL" id="CAF1233991.1"/>
    </source>
</evidence>